<dbReference type="Proteomes" id="UP000054558">
    <property type="component" value="Unassembled WGS sequence"/>
</dbReference>
<accession>A0A1Y1I1G0</accession>
<name>A0A1Y1I1G0_KLENI</name>
<feature type="compositionally biased region" description="Polar residues" evidence="1">
    <location>
        <begin position="107"/>
        <end position="123"/>
    </location>
</feature>
<protein>
    <recommendedName>
        <fullName evidence="4">F-box domain-containing protein</fullName>
    </recommendedName>
</protein>
<evidence type="ECO:0000313" key="2">
    <source>
        <dbReference type="EMBL" id="GAQ84303.1"/>
    </source>
</evidence>
<evidence type="ECO:0000256" key="1">
    <source>
        <dbReference type="SAM" id="MobiDB-lite"/>
    </source>
</evidence>
<feature type="region of interest" description="Disordered" evidence="1">
    <location>
        <begin position="94"/>
        <end position="129"/>
    </location>
</feature>
<dbReference type="AlphaFoldDB" id="A0A1Y1I1G0"/>
<keyword evidence="3" id="KW-1185">Reference proteome</keyword>
<evidence type="ECO:0000313" key="3">
    <source>
        <dbReference type="Proteomes" id="UP000054558"/>
    </source>
</evidence>
<reference evidence="2 3" key="1">
    <citation type="journal article" date="2014" name="Nat. Commun.">
        <title>Klebsormidium flaccidum genome reveals primary factors for plant terrestrial adaptation.</title>
        <authorList>
            <person name="Hori K."/>
            <person name="Maruyama F."/>
            <person name="Fujisawa T."/>
            <person name="Togashi T."/>
            <person name="Yamamoto N."/>
            <person name="Seo M."/>
            <person name="Sato S."/>
            <person name="Yamada T."/>
            <person name="Mori H."/>
            <person name="Tajima N."/>
            <person name="Moriyama T."/>
            <person name="Ikeuchi M."/>
            <person name="Watanabe M."/>
            <person name="Wada H."/>
            <person name="Kobayashi K."/>
            <person name="Saito M."/>
            <person name="Masuda T."/>
            <person name="Sasaki-Sekimoto Y."/>
            <person name="Mashiguchi K."/>
            <person name="Awai K."/>
            <person name="Shimojima M."/>
            <person name="Masuda S."/>
            <person name="Iwai M."/>
            <person name="Nobusawa T."/>
            <person name="Narise T."/>
            <person name="Kondo S."/>
            <person name="Saito H."/>
            <person name="Sato R."/>
            <person name="Murakawa M."/>
            <person name="Ihara Y."/>
            <person name="Oshima-Yamada Y."/>
            <person name="Ohtaka K."/>
            <person name="Satoh M."/>
            <person name="Sonobe K."/>
            <person name="Ishii M."/>
            <person name="Ohtani R."/>
            <person name="Kanamori-Sato M."/>
            <person name="Honoki R."/>
            <person name="Miyazaki D."/>
            <person name="Mochizuki H."/>
            <person name="Umetsu J."/>
            <person name="Higashi K."/>
            <person name="Shibata D."/>
            <person name="Kamiya Y."/>
            <person name="Sato N."/>
            <person name="Nakamura Y."/>
            <person name="Tabata S."/>
            <person name="Ida S."/>
            <person name="Kurokawa K."/>
            <person name="Ohta H."/>
        </authorList>
    </citation>
    <scope>NUCLEOTIDE SEQUENCE [LARGE SCALE GENOMIC DNA]</scope>
    <source>
        <strain evidence="2 3">NIES-2285</strain>
    </source>
</reference>
<sequence length="654" mass="71047">MGTLQELPRDVLLMILHKLATTKGPRTLLLSTCACKALGSAAESAPGFWKAAFWFRSNVSEFCEEDFAAFEAEVEALGGYKRLLAARAASFRPSERIDQDGNKRGQPEQTQREQSQALETSVTAAGPKDELKPEITGRVLALLQVKDKPVAFGAFNPWENTDQAAPSSAKTVTAKRLRLRPLVPLDDARNEIAAIHKLVTLTLDYARDVEQTLNTVAKSAPAMGGLQDLPSDVLLIILYKLASRQGPRTLLIATFACKALETAAESVPGFWKAAFLFPAVLNDFCKDDFEAFEAEVEALGGYKRLLAAGAANFGPFKRSEREASNSLSKSCTSAIPKAALKPGIAGSVLALLCLKTKPVAFGILNPWEDSGQAAPGSAEKVITIKRSGLRPLVPLEEVRKEIAAIRKVQAAQEQASEPPPAAKLSTQLAVACLVRSDGRSLQIIGAEMITPTCTLFRRQSCLESRYSVEYNFQQMRPLGSYVWLNDRLCKVRSEERATWRACLGCCAPRDVTEPLELTNAPPAVAKVAEEAFEEISGVRGWEYIFGPGYYDLNEKSGGPEQHVTAGPTKVSDALVALMTRRPSGLTPSLVVQTYPGVTHEGRPVNIGYGISPVDEFSNTLFGSTHGASNPKYQLWAVEGLLPMLDEEIFFISEE</sequence>
<evidence type="ECO:0008006" key="4">
    <source>
        <dbReference type="Google" id="ProtNLM"/>
    </source>
</evidence>
<feature type="compositionally biased region" description="Basic and acidic residues" evidence="1">
    <location>
        <begin position="94"/>
        <end position="106"/>
    </location>
</feature>
<organism evidence="2 3">
    <name type="scientific">Klebsormidium nitens</name>
    <name type="common">Green alga</name>
    <name type="synonym">Ulothrix nitens</name>
    <dbReference type="NCBI Taxonomy" id="105231"/>
    <lineage>
        <taxon>Eukaryota</taxon>
        <taxon>Viridiplantae</taxon>
        <taxon>Streptophyta</taxon>
        <taxon>Klebsormidiophyceae</taxon>
        <taxon>Klebsormidiales</taxon>
        <taxon>Klebsormidiaceae</taxon>
        <taxon>Klebsormidium</taxon>
    </lineage>
</organism>
<proteinExistence type="predicted"/>
<gene>
    <name evidence="2" type="ORF">KFL_001840020</name>
</gene>
<dbReference type="EMBL" id="DF237133">
    <property type="protein sequence ID" value="GAQ84303.1"/>
    <property type="molecule type" value="Genomic_DNA"/>
</dbReference>